<protein>
    <submittedName>
        <fullName evidence="1">Uncharacterized protein</fullName>
    </submittedName>
</protein>
<evidence type="ECO:0000313" key="1">
    <source>
        <dbReference type="EMBL" id="KAI0063845.1"/>
    </source>
</evidence>
<reference evidence="1" key="1">
    <citation type="submission" date="2021-03" db="EMBL/GenBank/DDBJ databases">
        <authorList>
            <consortium name="DOE Joint Genome Institute"/>
            <person name="Ahrendt S."/>
            <person name="Looney B.P."/>
            <person name="Miyauchi S."/>
            <person name="Morin E."/>
            <person name="Drula E."/>
            <person name="Courty P.E."/>
            <person name="Chicoki N."/>
            <person name="Fauchery L."/>
            <person name="Kohler A."/>
            <person name="Kuo A."/>
            <person name="Labutti K."/>
            <person name="Pangilinan J."/>
            <person name="Lipzen A."/>
            <person name="Riley R."/>
            <person name="Andreopoulos W."/>
            <person name="He G."/>
            <person name="Johnson J."/>
            <person name="Barry K.W."/>
            <person name="Grigoriev I.V."/>
            <person name="Nagy L."/>
            <person name="Hibbett D."/>
            <person name="Henrissat B."/>
            <person name="Matheny P.B."/>
            <person name="Labbe J."/>
            <person name="Martin F."/>
        </authorList>
    </citation>
    <scope>NUCLEOTIDE SEQUENCE</scope>
    <source>
        <strain evidence="1">HHB10654</strain>
    </source>
</reference>
<reference evidence="1" key="2">
    <citation type="journal article" date="2022" name="New Phytol.">
        <title>Evolutionary transition to the ectomycorrhizal habit in the genomes of a hyperdiverse lineage of mushroom-forming fungi.</title>
        <authorList>
            <person name="Looney B."/>
            <person name="Miyauchi S."/>
            <person name="Morin E."/>
            <person name="Drula E."/>
            <person name="Courty P.E."/>
            <person name="Kohler A."/>
            <person name="Kuo A."/>
            <person name="LaButti K."/>
            <person name="Pangilinan J."/>
            <person name="Lipzen A."/>
            <person name="Riley R."/>
            <person name="Andreopoulos W."/>
            <person name="He G."/>
            <person name="Johnson J."/>
            <person name="Nolan M."/>
            <person name="Tritt A."/>
            <person name="Barry K.W."/>
            <person name="Grigoriev I.V."/>
            <person name="Nagy L.G."/>
            <person name="Hibbett D."/>
            <person name="Henrissat B."/>
            <person name="Matheny P.B."/>
            <person name="Labbe J."/>
            <person name="Martin F.M."/>
        </authorList>
    </citation>
    <scope>NUCLEOTIDE SEQUENCE</scope>
    <source>
        <strain evidence="1">HHB10654</strain>
    </source>
</reference>
<comment type="caution">
    <text evidence="1">The sequence shown here is derived from an EMBL/GenBank/DDBJ whole genome shotgun (WGS) entry which is preliminary data.</text>
</comment>
<name>A0ACB8T512_9AGAM</name>
<accession>A0ACB8T512</accession>
<dbReference type="Proteomes" id="UP000814140">
    <property type="component" value="Unassembled WGS sequence"/>
</dbReference>
<proteinExistence type="predicted"/>
<sequence length="375" mass="41907">MLFRADFVRQKHVPGTIETNHGSLSKIIGNCWRALPLDEKRVWEIKAKHAKAEHKTMYPDYRFRPVHNKNKEKKAKVAIPAEDEQRCEDVAQMLLDGLKGEELAAAVKRLDRMRSTTPAAGPPRRPSSVPLPNAFPIALPALPFTQSRPQSPDFRLMRRPSSAQPFHAWTNPFSFTRPHSPLPEVNASLFQKDFLEHFPVAQPDGSFNFDSLFSSLPGGPAVHHDLNISPLDNIVPTDPSAYAPYTESADPYTWQAPPDISGASHSDPSSIYSGSPAPSDMSLPLHAPQPQRAFEHWMDMPAPKEQQQQHQQQQYAPNTQLDMQAYTQGLHDMGIVPGMGLDVSAFAGFDVSGMFAPEQCVQPPTFEFNDMIHEY</sequence>
<gene>
    <name evidence="1" type="ORF">BV25DRAFT_1853703</name>
</gene>
<dbReference type="EMBL" id="MU277201">
    <property type="protein sequence ID" value="KAI0063845.1"/>
    <property type="molecule type" value="Genomic_DNA"/>
</dbReference>
<evidence type="ECO:0000313" key="2">
    <source>
        <dbReference type="Proteomes" id="UP000814140"/>
    </source>
</evidence>
<organism evidence="1 2">
    <name type="scientific">Artomyces pyxidatus</name>
    <dbReference type="NCBI Taxonomy" id="48021"/>
    <lineage>
        <taxon>Eukaryota</taxon>
        <taxon>Fungi</taxon>
        <taxon>Dikarya</taxon>
        <taxon>Basidiomycota</taxon>
        <taxon>Agaricomycotina</taxon>
        <taxon>Agaricomycetes</taxon>
        <taxon>Russulales</taxon>
        <taxon>Auriscalpiaceae</taxon>
        <taxon>Artomyces</taxon>
    </lineage>
</organism>
<keyword evidence="2" id="KW-1185">Reference proteome</keyword>